<dbReference type="InterPro" id="IPR016197">
    <property type="entry name" value="Chromo-like_dom_sf"/>
</dbReference>
<name>A0A1X2I6Z8_9FUNG</name>
<sequence length="303" mass="35383">MASPSSKFTYDENENILCFHGPLIYGARILARKSKHDDSEVKGPLYYVHYQGWNKKWDEWVDDTRMLALNEENLGLQKRTEEFYSIKKRPSKKQNANKSAAASGAATTVTSRKRTREELEKEKAESDYLNKPEIRLDIPEALKCQLVDDWENITKNQQLVPLPRELTITQMMAQYKQHKMDRKSSKDWNPELMDEVIQGLSMYFNKALGNMLLYQFERQQYSDLRKKHSNKDMTDIYGAEHLLRLFVQLPTLIAHTSMEKGTVTVLTDYLTDILKYMQKMQKQLFVTEYQNASPSYVSLVNGN</sequence>
<comment type="subcellular location">
    <subcellularLocation>
        <location evidence="1">Nucleus</location>
    </subcellularLocation>
</comment>
<evidence type="ECO:0000256" key="4">
    <source>
        <dbReference type="ARBA" id="ARBA00022853"/>
    </source>
</evidence>
<feature type="compositionally biased region" description="Low complexity" evidence="8">
    <location>
        <begin position="93"/>
        <end position="106"/>
    </location>
</feature>
<keyword evidence="5" id="KW-0805">Transcription regulation</keyword>
<evidence type="ECO:0000259" key="9">
    <source>
        <dbReference type="SMART" id="SM00298"/>
    </source>
</evidence>
<evidence type="ECO:0000256" key="3">
    <source>
        <dbReference type="ARBA" id="ARBA00018505"/>
    </source>
</evidence>
<comment type="caution">
    <text evidence="10">The sequence shown here is derived from an EMBL/GenBank/DDBJ whole genome shotgun (WGS) entry which is preliminary data.</text>
</comment>
<dbReference type="PIRSF" id="PIRSF038133">
    <property type="entry name" value="HAT_Nua4_EAF3/MRG15"/>
    <property type="match status" value="1"/>
</dbReference>
<feature type="domain" description="Chromo" evidence="9">
    <location>
        <begin position="24"/>
        <end position="82"/>
    </location>
</feature>
<dbReference type="SUPFAM" id="SSF54160">
    <property type="entry name" value="Chromo domain-like"/>
    <property type="match status" value="1"/>
</dbReference>
<dbReference type="Gene3D" id="2.30.30.140">
    <property type="match status" value="1"/>
</dbReference>
<dbReference type="GO" id="GO:0006325">
    <property type="term" value="P:chromatin organization"/>
    <property type="evidence" value="ECO:0007669"/>
    <property type="project" value="UniProtKB-KW"/>
</dbReference>
<dbReference type="GO" id="GO:0006355">
    <property type="term" value="P:regulation of DNA-templated transcription"/>
    <property type="evidence" value="ECO:0007669"/>
    <property type="project" value="InterPro"/>
</dbReference>
<keyword evidence="6" id="KW-0804">Transcription</keyword>
<dbReference type="PANTHER" id="PTHR10880:SF15">
    <property type="entry name" value="MSL COMPLEX SUBUNIT 3"/>
    <property type="match status" value="1"/>
</dbReference>
<evidence type="ECO:0000256" key="1">
    <source>
        <dbReference type="ARBA" id="ARBA00004123"/>
    </source>
</evidence>
<dbReference type="PANTHER" id="PTHR10880">
    <property type="entry name" value="MORTALITY FACTOR 4-LIKE PROTEIN"/>
    <property type="match status" value="1"/>
</dbReference>
<dbReference type="Gene3D" id="1.10.274.30">
    <property type="entry name" value="MRG domain"/>
    <property type="match status" value="1"/>
</dbReference>
<evidence type="ECO:0000256" key="2">
    <source>
        <dbReference type="ARBA" id="ARBA00009093"/>
    </source>
</evidence>
<evidence type="ECO:0000256" key="5">
    <source>
        <dbReference type="ARBA" id="ARBA00023015"/>
    </source>
</evidence>
<dbReference type="InterPro" id="IPR008676">
    <property type="entry name" value="MRG"/>
</dbReference>
<dbReference type="Proteomes" id="UP000193560">
    <property type="component" value="Unassembled WGS sequence"/>
</dbReference>
<dbReference type="PROSITE" id="PS51640">
    <property type="entry name" value="MRG"/>
    <property type="match status" value="1"/>
</dbReference>
<dbReference type="EMBL" id="MCGE01000023">
    <property type="protein sequence ID" value="ORZ10742.1"/>
    <property type="molecule type" value="Genomic_DNA"/>
</dbReference>
<evidence type="ECO:0000313" key="10">
    <source>
        <dbReference type="EMBL" id="ORZ10742.1"/>
    </source>
</evidence>
<dbReference type="AlphaFoldDB" id="A0A1X2I6Z8"/>
<dbReference type="InterPro" id="IPR053820">
    <property type="entry name" value="MSL3_chromo-like"/>
</dbReference>
<evidence type="ECO:0000256" key="6">
    <source>
        <dbReference type="ARBA" id="ARBA00023163"/>
    </source>
</evidence>
<accession>A0A1X2I6Z8</accession>
<keyword evidence="7" id="KW-0539">Nucleus</keyword>
<dbReference type="OrthoDB" id="124855at2759"/>
<dbReference type="STRING" id="90262.A0A1X2I6Z8"/>
<protein>
    <recommendedName>
        <fullName evidence="3">Chromatin modification-related protein EAF3</fullName>
    </recommendedName>
</protein>
<evidence type="ECO:0000256" key="8">
    <source>
        <dbReference type="SAM" id="MobiDB-lite"/>
    </source>
</evidence>
<dbReference type="GO" id="GO:0032221">
    <property type="term" value="C:Rpd3S complex"/>
    <property type="evidence" value="ECO:0007669"/>
    <property type="project" value="TreeGrafter"/>
</dbReference>
<keyword evidence="11" id="KW-1185">Reference proteome</keyword>
<dbReference type="InterPro" id="IPR000953">
    <property type="entry name" value="Chromo/chromo_shadow_dom"/>
</dbReference>
<dbReference type="GO" id="GO:0035267">
    <property type="term" value="C:NuA4 histone acetyltransferase complex"/>
    <property type="evidence" value="ECO:0007669"/>
    <property type="project" value="TreeGrafter"/>
</dbReference>
<feature type="compositionally biased region" description="Basic and acidic residues" evidence="8">
    <location>
        <begin position="115"/>
        <end position="125"/>
    </location>
</feature>
<dbReference type="Pfam" id="PF22732">
    <property type="entry name" value="MSL3_chromo-like"/>
    <property type="match status" value="1"/>
</dbReference>
<comment type="similarity">
    <text evidence="2">Belongs to the MRG family.</text>
</comment>
<gene>
    <name evidence="10" type="ORF">BCR42DRAFT_421927</name>
</gene>
<dbReference type="SMART" id="SM00298">
    <property type="entry name" value="CHROMO"/>
    <property type="match status" value="1"/>
</dbReference>
<evidence type="ECO:0000256" key="7">
    <source>
        <dbReference type="ARBA" id="ARBA00023242"/>
    </source>
</evidence>
<dbReference type="InterPro" id="IPR038217">
    <property type="entry name" value="MRG_C_sf"/>
</dbReference>
<organism evidence="10 11">
    <name type="scientific">Absidia repens</name>
    <dbReference type="NCBI Taxonomy" id="90262"/>
    <lineage>
        <taxon>Eukaryota</taxon>
        <taxon>Fungi</taxon>
        <taxon>Fungi incertae sedis</taxon>
        <taxon>Mucoromycota</taxon>
        <taxon>Mucoromycotina</taxon>
        <taxon>Mucoromycetes</taxon>
        <taxon>Mucorales</taxon>
        <taxon>Cunninghamellaceae</taxon>
        <taxon>Absidia</taxon>
    </lineage>
</organism>
<dbReference type="InterPro" id="IPR026541">
    <property type="entry name" value="MRG_dom"/>
</dbReference>
<evidence type="ECO:0000313" key="11">
    <source>
        <dbReference type="Proteomes" id="UP000193560"/>
    </source>
</evidence>
<keyword evidence="4" id="KW-0156">Chromatin regulator</keyword>
<dbReference type="Pfam" id="PF05712">
    <property type="entry name" value="MRG"/>
    <property type="match status" value="1"/>
</dbReference>
<feature type="region of interest" description="Disordered" evidence="8">
    <location>
        <begin position="86"/>
        <end position="125"/>
    </location>
</feature>
<reference evidence="10 11" key="1">
    <citation type="submission" date="2016-07" db="EMBL/GenBank/DDBJ databases">
        <title>Pervasive Adenine N6-methylation of Active Genes in Fungi.</title>
        <authorList>
            <consortium name="DOE Joint Genome Institute"/>
            <person name="Mondo S.J."/>
            <person name="Dannebaum R.O."/>
            <person name="Kuo R.C."/>
            <person name="Labutti K."/>
            <person name="Haridas S."/>
            <person name="Kuo A."/>
            <person name="Salamov A."/>
            <person name="Ahrendt S.R."/>
            <person name="Lipzen A."/>
            <person name="Sullivan W."/>
            <person name="Andreopoulos W.B."/>
            <person name="Clum A."/>
            <person name="Lindquist E."/>
            <person name="Daum C."/>
            <person name="Ramamoorthy G.K."/>
            <person name="Gryganskyi A."/>
            <person name="Culley D."/>
            <person name="Magnuson J.K."/>
            <person name="James T.Y."/>
            <person name="O'Malley M.A."/>
            <person name="Stajich J.E."/>
            <person name="Spatafora J.W."/>
            <person name="Visel A."/>
            <person name="Grigoriev I.V."/>
        </authorList>
    </citation>
    <scope>NUCLEOTIDE SEQUENCE [LARGE SCALE GENOMIC DNA]</scope>
    <source>
        <strain evidence="10 11">NRRL 1336</strain>
    </source>
</reference>
<proteinExistence type="inferred from homology"/>